<dbReference type="PANTHER" id="PTHR43569:SF2">
    <property type="entry name" value="AMIDOHYDROLASE-RELATED DOMAIN-CONTAINING PROTEIN"/>
    <property type="match status" value="1"/>
</dbReference>
<reference evidence="3 4" key="1">
    <citation type="submission" date="2015-07" db="EMBL/GenBank/DDBJ databases">
        <title>Comparative genomics of the Sigatoka disease complex on banana suggests a link between parallel evolutionary changes in Pseudocercospora fijiensis and Pseudocercospora eumusae and increased virulence on the banana host.</title>
        <authorList>
            <person name="Chang T.-C."/>
            <person name="Salvucci A."/>
            <person name="Crous P.W."/>
            <person name="Stergiopoulos I."/>
        </authorList>
    </citation>
    <scope>NUCLEOTIDE SEQUENCE [LARGE SCALE GENOMIC DNA]</scope>
    <source>
        <strain evidence="3 4">CBS 114824</strain>
    </source>
</reference>
<dbReference type="InterPro" id="IPR052350">
    <property type="entry name" value="Metallo-dep_Lactonases"/>
</dbReference>
<dbReference type="PANTHER" id="PTHR43569">
    <property type="entry name" value="AMIDOHYDROLASE"/>
    <property type="match status" value="1"/>
</dbReference>
<evidence type="ECO:0000313" key="4">
    <source>
        <dbReference type="Proteomes" id="UP000070133"/>
    </source>
</evidence>
<dbReference type="EMBL" id="LFZN01000065">
    <property type="protein sequence ID" value="KXT00931.1"/>
    <property type="molecule type" value="Genomic_DNA"/>
</dbReference>
<name>A0A139HEN1_9PEZI</name>
<evidence type="ECO:0000256" key="1">
    <source>
        <dbReference type="ARBA" id="ARBA00038310"/>
    </source>
</evidence>
<dbReference type="Pfam" id="PF04909">
    <property type="entry name" value="Amidohydro_2"/>
    <property type="match status" value="1"/>
</dbReference>
<dbReference type="STRING" id="321146.A0A139HEN1"/>
<protein>
    <recommendedName>
        <fullName evidence="2">Amidohydrolase-related domain-containing protein</fullName>
    </recommendedName>
</protein>
<dbReference type="InterPro" id="IPR006680">
    <property type="entry name" value="Amidohydro-rel"/>
</dbReference>
<comment type="similarity">
    <text evidence="1">Belongs to the metallo-dependent hydrolases superfamily.</text>
</comment>
<dbReference type="Gene3D" id="3.20.20.140">
    <property type="entry name" value="Metal-dependent hydrolases"/>
    <property type="match status" value="1"/>
</dbReference>
<sequence length="349" mass="39294">MAPLSVLDSHIHLWPEHMSNEEGHAWMTHGMPLAKEHILSHYYTASKQDGSSEADFEVTGVVYVETDVRYNPPSGHLKDWAKGPLDEIKFLRDIVEGKYGERDSKMLLAIVAWAPMDQPTKVLEEWLSLVEETAGPETWQRVKGFRFLLQAILAEETFKTLVSSPPFINNLKLLGKRGFAFDVGVDQHSGGIWQLELISRAMTTAHLDVPEHEKVTFVLNHLCKPDFIPHGPHFDRWSKTIEHMSALPNTYMKLSGAFSELPEGLSDAASIATHVRPWVEHVFGSFGPSRVMFGSDWPVCNVKGPAGEASWVVWKEVVNLLVDHNSLRLNEDHKASVWKGTAEKAYKIV</sequence>
<evidence type="ECO:0000313" key="3">
    <source>
        <dbReference type="EMBL" id="KXT00931.1"/>
    </source>
</evidence>
<proteinExistence type="inferred from homology"/>
<keyword evidence="4" id="KW-1185">Reference proteome</keyword>
<dbReference type="Proteomes" id="UP000070133">
    <property type="component" value="Unassembled WGS sequence"/>
</dbReference>
<dbReference type="SUPFAM" id="SSF51556">
    <property type="entry name" value="Metallo-dependent hydrolases"/>
    <property type="match status" value="1"/>
</dbReference>
<organism evidence="3 4">
    <name type="scientific">Pseudocercospora eumusae</name>
    <dbReference type="NCBI Taxonomy" id="321146"/>
    <lineage>
        <taxon>Eukaryota</taxon>
        <taxon>Fungi</taxon>
        <taxon>Dikarya</taxon>
        <taxon>Ascomycota</taxon>
        <taxon>Pezizomycotina</taxon>
        <taxon>Dothideomycetes</taxon>
        <taxon>Dothideomycetidae</taxon>
        <taxon>Mycosphaerellales</taxon>
        <taxon>Mycosphaerellaceae</taxon>
        <taxon>Pseudocercospora</taxon>
    </lineage>
</organism>
<accession>A0A139HEN1</accession>
<dbReference type="AlphaFoldDB" id="A0A139HEN1"/>
<dbReference type="GO" id="GO:0016787">
    <property type="term" value="F:hydrolase activity"/>
    <property type="evidence" value="ECO:0007669"/>
    <property type="project" value="InterPro"/>
</dbReference>
<dbReference type="InterPro" id="IPR032466">
    <property type="entry name" value="Metal_Hydrolase"/>
</dbReference>
<evidence type="ECO:0000259" key="2">
    <source>
        <dbReference type="Pfam" id="PF04909"/>
    </source>
</evidence>
<comment type="caution">
    <text evidence="3">The sequence shown here is derived from an EMBL/GenBank/DDBJ whole genome shotgun (WGS) entry which is preliminary data.</text>
</comment>
<dbReference type="OrthoDB" id="2135488at2759"/>
<gene>
    <name evidence="3" type="ORF">AC578_5703</name>
</gene>
<feature type="domain" description="Amidohydrolase-related" evidence="2">
    <location>
        <begin position="210"/>
        <end position="347"/>
    </location>
</feature>